<reference evidence="1" key="1">
    <citation type="journal article" date="2014" name="Int. J. Syst. Evol. Microbiol.">
        <title>Complete genome sequence of Corynebacterium casei LMG S-19264T (=DSM 44701T), isolated from a smear-ripened cheese.</title>
        <authorList>
            <consortium name="US DOE Joint Genome Institute (JGI-PGF)"/>
            <person name="Walter F."/>
            <person name="Albersmeier A."/>
            <person name="Kalinowski J."/>
            <person name="Ruckert C."/>
        </authorList>
    </citation>
    <scope>NUCLEOTIDE SEQUENCE</scope>
    <source>
        <strain evidence="1">CGMCC 4.7312</strain>
    </source>
</reference>
<comment type="caution">
    <text evidence="1">The sequence shown here is derived from an EMBL/GenBank/DDBJ whole genome shotgun (WGS) entry which is preliminary data.</text>
</comment>
<dbReference type="NCBIfam" id="NF038083">
    <property type="entry name" value="CU044_5270_fam"/>
    <property type="match status" value="1"/>
</dbReference>
<organism evidence="1 2">
    <name type="scientific">Micromonospora sonchi</name>
    <dbReference type="NCBI Taxonomy" id="1763543"/>
    <lineage>
        <taxon>Bacteria</taxon>
        <taxon>Bacillati</taxon>
        <taxon>Actinomycetota</taxon>
        <taxon>Actinomycetes</taxon>
        <taxon>Micromonosporales</taxon>
        <taxon>Micromonosporaceae</taxon>
        <taxon>Micromonospora</taxon>
    </lineage>
</organism>
<accession>A0A917WQN1</accession>
<gene>
    <name evidence="1" type="ORF">GCM10011608_02620</name>
</gene>
<name>A0A917WQN1_9ACTN</name>
<reference evidence="1" key="2">
    <citation type="submission" date="2020-09" db="EMBL/GenBank/DDBJ databases">
        <authorList>
            <person name="Sun Q."/>
            <person name="Zhou Y."/>
        </authorList>
    </citation>
    <scope>NUCLEOTIDE SEQUENCE</scope>
    <source>
        <strain evidence="1">CGMCC 4.7312</strain>
    </source>
</reference>
<sequence>MDELTALGEAFGPDELPSNTARDKARTALMHHIATNEVGTSEAARPIERPRRWSAWLTRRWSARLSLAAAAAVAAVLGVVVVENLGTVDEQGNSHPVVDALPFARSASADFLEKAAQATDRKPWQAPRPDQFMYRESRTLRNAKQIEEKAPNAPLVPGRTRVVVQQDWKRIDGQVWGRRSDGQLVVQQQGSGGVGWAQLPYDELVALTTPEAVLAWVAQPRPDLGVSLDGLLSQYVLPPAVEAAVFRALARTDNVRLNPDVVNLDGRPAIGLSFAVEGYLSQELLFDKATYALIGERTVAIEDHTRDALDDTSQIHKGDVLTQVVYGDSRIVDRVGDVR</sequence>
<evidence type="ECO:0000313" key="2">
    <source>
        <dbReference type="Proteomes" id="UP000608890"/>
    </source>
</evidence>
<dbReference type="RefSeq" id="WP_189040347.1">
    <property type="nucleotide sequence ID" value="NZ_BMNB01000001.1"/>
</dbReference>
<evidence type="ECO:0000313" key="1">
    <source>
        <dbReference type="EMBL" id="GGM21438.1"/>
    </source>
</evidence>
<dbReference type="EMBL" id="BMNB01000001">
    <property type="protein sequence ID" value="GGM21438.1"/>
    <property type="molecule type" value="Genomic_DNA"/>
</dbReference>
<proteinExistence type="predicted"/>
<dbReference type="InterPro" id="IPR047789">
    <property type="entry name" value="CU044_5270-like"/>
</dbReference>
<keyword evidence="2" id="KW-1185">Reference proteome</keyword>
<protein>
    <submittedName>
        <fullName evidence="1">Uncharacterized protein</fullName>
    </submittedName>
</protein>
<dbReference type="AlphaFoldDB" id="A0A917WQN1"/>
<dbReference type="Proteomes" id="UP000608890">
    <property type="component" value="Unassembled WGS sequence"/>
</dbReference>